<name>A0A7C5X2X7_9AQUI</name>
<feature type="transmembrane region" description="Helical" evidence="6">
    <location>
        <begin position="61"/>
        <end position="81"/>
    </location>
</feature>
<keyword evidence="3 6" id="KW-0812">Transmembrane</keyword>
<keyword evidence="4 6" id="KW-1133">Transmembrane helix</keyword>
<evidence type="ECO:0000259" key="7">
    <source>
        <dbReference type="Pfam" id="PF13396"/>
    </source>
</evidence>
<organism evidence="8">
    <name type="scientific">Thermocrinis ruber</name>
    <dbReference type="NCBI Taxonomy" id="75906"/>
    <lineage>
        <taxon>Bacteria</taxon>
        <taxon>Pseudomonadati</taxon>
        <taxon>Aquificota</taxon>
        <taxon>Aquificia</taxon>
        <taxon>Aquificales</taxon>
        <taxon>Aquificaceae</taxon>
        <taxon>Thermocrinis</taxon>
    </lineage>
</organism>
<reference evidence="8" key="1">
    <citation type="journal article" date="2020" name="mSystems">
        <title>Genome- and Community-Level Interaction Insights into Carbon Utilization and Element Cycling Functions of Hydrothermarchaeota in Hydrothermal Sediment.</title>
        <authorList>
            <person name="Zhou Z."/>
            <person name="Liu Y."/>
            <person name="Xu W."/>
            <person name="Pan J."/>
            <person name="Luo Z.H."/>
            <person name="Li M."/>
        </authorList>
    </citation>
    <scope>NUCLEOTIDE SEQUENCE [LARGE SCALE GENOMIC DNA]</scope>
    <source>
        <strain evidence="8">SpSt-114</strain>
    </source>
</reference>
<feature type="transmembrane region" description="Helical" evidence="6">
    <location>
        <begin position="30"/>
        <end position="49"/>
    </location>
</feature>
<accession>A0A7C5X2X7</accession>
<keyword evidence="5 6" id="KW-0472">Membrane</keyword>
<comment type="subcellular location">
    <subcellularLocation>
        <location evidence="1">Cell membrane</location>
        <topology evidence="1">Multi-pass membrane protein</topology>
    </subcellularLocation>
</comment>
<dbReference type="Pfam" id="PF13396">
    <property type="entry name" value="PLDc_N"/>
    <property type="match status" value="1"/>
</dbReference>
<evidence type="ECO:0000256" key="4">
    <source>
        <dbReference type="ARBA" id="ARBA00022989"/>
    </source>
</evidence>
<evidence type="ECO:0000256" key="1">
    <source>
        <dbReference type="ARBA" id="ARBA00004651"/>
    </source>
</evidence>
<feature type="domain" description="Cardiolipin synthase N-terminal" evidence="7">
    <location>
        <begin position="40"/>
        <end position="83"/>
    </location>
</feature>
<proteinExistence type="predicted"/>
<evidence type="ECO:0000256" key="6">
    <source>
        <dbReference type="SAM" id="Phobius"/>
    </source>
</evidence>
<sequence length="93" mass="10836">MPIKEKWRVCQIFKQKLVDKNYKGGEAMDLATLIFLAYLALVIYAIVRISSVEFKNSCDRVFWFLVVYFMPIIGLILWFVFGGKYIKKEGGES</sequence>
<dbReference type="EMBL" id="DSAC01000011">
    <property type="protein sequence ID" value="HHO73198.1"/>
    <property type="molecule type" value="Genomic_DNA"/>
</dbReference>
<evidence type="ECO:0000256" key="5">
    <source>
        <dbReference type="ARBA" id="ARBA00023136"/>
    </source>
</evidence>
<evidence type="ECO:0000313" key="8">
    <source>
        <dbReference type="EMBL" id="HHO73198.1"/>
    </source>
</evidence>
<gene>
    <name evidence="8" type="ORF">ENN04_00985</name>
</gene>
<protein>
    <recommendedName>
        <fullName evidence="7">Cardiolipin synthase N-terminal domain-containing protein</fullName>
    </recommendedName>
</protein>
<dbReference type="InterPro" id="IPR027379">
    <property type="entry name" value="CLS_N"/>
</dbReference>
<dbReference type="GO" id="GO:0005886">
    <property type="term" value="C:plasma membrane"/>
    <property type="evidence" value="ECO:0007669"/>
    <property type="project" value="UniProtKB-SubCell"/>
</dbReference>
<evidence type="ECO:0000256" key="2">
    <source>
        <dbReference type="ARBA" id="ARBA00022475"/>
    </source>
</evidence>
<keyword evidence="2" id="KW-1003">Cell membrane</keyword>
<dbReference type="AlphaFoldDB" id="A0A7C5X2X7"/>
<comment type="caution">
    <text evidence="8">The sequence shown here is derived from an EMBL/GenBank/DDBJ whole genome shotgun (WGS) entry which is preliminary data.</text>
</comment>
<evidence type="ECO:0000256" key="3">
    <source>
        <dbReference type="ARBA" id="ARBA00022692"/>
    </source>
</evidence>